<dbReference type="FunFam" id="2.40.10.10:FF:000068">
    <property type="entry name" value="transmembrane protease serine 2"/>
    <property type="match status" value="1"/>
</dbReference>
<dbReference type="FunFam" id="2.40.10.10:FF:000028">
    <property type="entry name" value="Serine protease easter"/>
    <property type="match status" value="1"/>
</dbReference>
<name>Q173L7_AEDAE</name>
<dbReference type="SMART" id="SM00020">
    <property type="entry name" value="Tryp_SPc"/>
    <property type="match status" value="2"/>
</dbReference>
<dbReference type="InterPro" id="IPR043504">
    <property type="entry name" value="Peptidase_S1_PA_chymotrypsin"/>
</dbReference>
<dbReference type="InterPro" id="IPR001254">
    <property type="entry name" value="Trypsin_dom"/>
</dbReference>
<dbReference type="VEuPathDB" id="VectorBase:AAEL007109"/>
<proteinExistence type="inferred from homology"/>
<comment type="subcellular location">
    <subcellularLocation>
        <location evidence="1">Secreted</location>
    </subcellularLocation>
</comment>
<protein>
    <submittedName>
        <fullName evidence="10">AAEL007109-PA</fullName>
    </submittedName>
</protein>
<dbReference type="Pfam" id="PF00089">
    <property type="entry name" value="Trypsin"/>
    <property type="match status" value="2"/>
</dbReference>
<dbReference type="PhylomeDB" id="Q173L7"/>
<dbReference type="Gene3D" id="2.40.10.10">
    <property type="entry name" value="Trypsin-like serine proteases"/>
    <property type="match status" value="3"/>
</dbReference>
<dbReference type="InterPro" id="IPR001314">
    <property type="entry name" value="Peptidase_S1A"/>
</dbReference>
<evidence type="ECO:0000313" key="10">
    <source>
        <dbReference type="EMBL" id="EAT41236.1"/>
    </source>
</evidence>
<dbReference type="eggNOG" id="KOG3627">
    <property type="taxonomic scope" value="Eukaryota"/>
</dbReference>
<evidence type="ECO:0000256" key="4">
    <source>
        <dbReference type="ARBA" id="ARBA00022729"/>
    </source>
</evidence>
<dbReference type="GO" id="GO:0006508">
    <property type="term" value="P:proteolysis"/>
    <property type="evidence" value="ECO:0007669"/>
    <property type="project" value="InterPro"/>
</dbReference>
<dbReference type="PRINTS" id="PR00722">
    <property type="entry name" value="CHYMOTRYPSIN"/>
</dbReference>
<dbReference type="CDD" id="cd00190">
    <property type="entry name" value="Tryp_SPc"/>
    <property type="match status" value="1"/>
</dbReference>
<keyword evidence="6" id="KW-1015">Disulfide bond</keyword>
<sequence length="618" mass="70301">MSWEAVSRRAKLSLVFIEKKVKSTQRIIRPRFWRRLWTRYFGTSTASIITFFNRTVHRPTRRISSNRGFVRICLIFSIRLCAKKCGRRPFTQLPLIFGGEDSVPGEWPWHAAIYHSENEESTPTYQCGGTLISSMLVLTAAHCTFRNMIPLSANLFRLRLGLTLIDDAVQQEHGVVMVVRHFKYNPFNQQYDIALLKAVSKIKFTDFIQPVCLPADDYYFSRGTVVGWGIGDRNQMEAVLQKADLNLVDYATCLKSDASLFSVLLSTDYSNYCAGNSNMTNVCFGDSGGGMFTYNAFDSSWYIRGITNAGVRIDPSSTERCDPKQYVTFANITYHLDWIQSVASMESNNLFNLKDCGIDDHDASVPENDKPIFQQYPWITILEYDVTNSTKLKTMCGGVLIHPRFVITTGHCVCIVCGNYKLKAVRLGDFDLSTNPDLDPDGEEIVAVSIPVTKVFHHPHFRLSGYGHNVAMIKLAEEAPTKMTNVKPICLPKARMFSENHFIVGWKREGISNVLKREMVQLQDVKQCVKVYKSIEVNLDPEESFLCATGSRRFENCFSFRSGSSMQYQTSLKGTNQYYLKGLYFFDLSICGPKSNSVFIDIGYYLKWIKRTVELEIS</sequence>
<evidence type="ECO:0000256" key="1">
    <source>
        <dbReference type="ARBA" id="ARBA00004613"/>
    </source>
</evidence>
<dbReference type="AlphaFoldDB" id="Q173L7"/>
<organism evidence="10 11">
    <name type="scientific">Aedes aegypti</name>
    <name type="common">Yellowfever mosquito</name>
    <name type="synonym">Culex aegypti</name>
    <dbReference type="NCBI Taxonomy" id="7159"/>
    <lineage>
        <taxon>Eukaryota</taxon>
        <taxon>Metazoa</taxon>
        <taxon>Ecdysozoa</taxon>
        <taxon>Arthropoda</taxon>
        <taxon>Hexapoda</taxon>
        <taxon>Insecta</taxon>
        <taxon>Pterygota</taxon>
        <taxon>Neoptera</taxon>
        <taxon>Endopterygota</taxon>
        <taxon>Diptera</taxon>
        <taxon>Nematocera</taxon>
        <taxon>Culicoidea</taxon>
        <taxon>Culicidae</taxon>
        <taxon>Culicinae</taxon>
        <taxon>Aedini</taxon>
        <taxon>Aedes</taxon>
        <taxon>Stegomyia</taxon>
    </lineage>
</organism>
<keyword evidence="4" id="KW-0732">Signal</keyword>
<dbReference type="Proteomes" id="UP000682892">
    <property type="component" value="Unassembled WGS sequence"/>
</dbReference>
<reference evidence="10" key="3">
    <citation type="submission" date="2012-09" db="EMBL/GenBank/DDBJ databases">
        <authorList>
            <consortium name="VectorBase"/>
        </authorList>
    </citation>
    <scope>NUCLEOTIDE SEQUENCE</scope>
    <source>
        <strain evidence="10">Liverpool</strain>
    </source>
</reference>
<evidence type="ECO:0000313" key="11">
    <source>
        <dbReference type="Proteomes" id="UP000682892"/>
    </source>
</evidence>
<dbReference type="PANTHER" id="PTHR24260">
    <property type="match status" value="1"/>
</dbReference>
<dbReference type="InterPro" id="IPR009003">
    <property type="entry name" value="Peptidase_S1_PA"/>
</dbReference>
<dbReference type="SUPFAM" id="SSF50494">
    <property type="entry name" value="Trypsin-like serine proteases"/>
    <property type="match status" value="2"/>
</dbReference>
<accession>Q173L7</accession>
<dbReference type="EMBL" id="CH477421">
    <property type="protein sequence ID" value="EAT41236.1"/>
    <property type="molecule type" value="Genomic_DNA"/>
</dbReference>
<comment type="similarity">
    <text evidence="8">Belongs to the peptidase S1 family. CLIP subfamily.</text>
</comment>
<dbReference type="GO" id="GO:0004252">
    <property type="term" value="F:serine-type endopeptidase activity"/>
    <property type="evidence" value="ECO:0007669"/>
    <property type="project" value="InterPro"/>
</dbReference>
<dbReference type="PROSITE" id="PS00134">
    <property type="entry name" value="TRYPSIN_HIS"/>
    <property type="match status" value="1"/>
</dbReference>
<dbReference type="HOGENOM" id="CLU_004497_6_1_1"/>
<feature type="domain" description="Peptidase S1" evidence="9">
    <location>
        <begin position="96"/>
        <end position="344"/>
    </location>
</feature>
<keyword evidence="2" id="KW-0964">Secreted</keyword>
<evidence type="ECO:0000256" key="6">
    <source>
        <dbReference type="ARBA" id="ARBA00023157"/>
    </source>
</evidence>
<evidence type="ECO:0000256" key="8">
    <source>
        <dbReference type="ARBA" id="ARBA00024195"/>
    </source>
</evidence>
<dbReference type="STRING" id="7159.Q173L7"/>
<reference evidence="10" key="2">
    <citation type="journal article" date="2007" name="Science">
        <title>Genome sequence of Aedes aegypti, a major arbovirus vector.</title>
        <authorList>
            <person name="Nene V."/>
            <person name="Wortman J.R."/>
            <person name="Lawson D."/>
            <person name="Haas B."/>
            <person name="Kodira C."/>
            <person name="Tu Z.J."/>
            <person name="Loftus B."/>
            <person name="Xi Z."/>
            <person name="Megy K."/>
            <person name="Grabherr M."/>
            <person name="Ren Q."/>
            <person name="Zdobnov E.M."/>
            <person name="Lobo N.F."/>
            <person name="Campbell K.S."/>
            <person name="Brown S.E."/>
            <person name="Bonaldo M.F."/>
            <person name="Zhu J."/>
            <person name="Sinkins S.P."/>
            <person name="Hogenkamp D.G."/>
            <person name="Amedeo P."/>
            <person name="Arensburger P."/>
            <person name="Atkinson P.W."/>
            <person name="Bidwell S."/>
            <person name="Biedler J."/>
            <person name="Birney E."/>
            <person name="Bruggner R.V."/>
            <person name="Costas J."/>
            <person name="Coy M.R."/>
            <person name="Crabtree J."/>
            <person name="Crawford M."/>
            <person name="Debruyn B."/>
            <person name="Decaprio D."/>
            <person name="Eiglmeier K."/>
            <person name="Eisenstadt E."/>
            <person name="El-Dorry H."/>
            <person name="Gelbart W.M."/>
            <person name="Gomes S.L."/>
            <person name="Hammond M."/>
            <person name="Hannick L.I."/>
            <person name="Hogan J.R."/>
            <person name="Holmes M.H."/>
            <person name="Jaffe D."/>
            <person name="Johnston J.S."/>
            <person name="Kennedy R.C."/>
            <person name="Koo H."/>
            <person name="Kravitz S."/>
            <person name="Kriventseva E.V."/>
            <person name="Kulp D."/>
            <person name="Labutti K."/>
            <person name="Lee E."/>
            <person name="Li S."/>
            <person name="Lovin D.D."/>
            <person name="Mao C."/>
            <person name="Mauceli E."/>
            <person name="Menck C.F."/>
            <person name="Miller J.R."/>
            <person name="Montgomery P."/>
            <person name="Mori A."/>
            <person name="Nascimento A.L."/>
            <person name="Naveira H.F."/>
            <person name="Nusbaum C."/>
            <person name="O'leary S."/>
            <person name="Orvis J."/>
            <person name="Pertea M."/>
            <person name="Quesneville H."/>
            <person name="Reidenbach K.R."/>
            <person name="Rogers Y.H."/>
            <person name="Roth C.W."/>
            <person name="Schneider J.R."/>
            <person name="Schatz M."/>
            <person name="Shumway M."/>
            <person name="Stanke M."/>
            <person name="Stinson E.O."/>
            <person name="Tubio J.M."/>
            <person name="Vanzee J.P."/>
            <person name="Verjovski-Almeida S."/>
            <person name="Werner D."/>
            <person name="White O."/>
            <person name="Wyder S."/>
            <person name="Zeng Q."/>
            <person name="Zhao Q."/>
            <person name="Zhao Y."/>
            <person name="Hill C.A."/>
            <person name="Raikhel A.S."/>
            <person name="Soares M.B."/>
            <person name="Knudson D.L."/>
            <person name="Lee N.H."/>
            <person name="Galagan J."/>
            <person name="Salzberg S.L."/>
            <person name="Paulsen I.T."/>
            <person name="Dimopoulos G."/>
            <person name="Collins F.H."/>
            <person name="Birren B."/>
            <person name="Fraser-Liggett C.M."/>
            <person name="Severson D.W."/>
        </authorList>
    </citation>
    <scope>NUCLEOTIDE SEQUENCE [LARGE SCALE GENOMIC DNA]</scope>
    <source>
        <strain evidence="10">Liverpool</strain>
    </source>
</reference>
<dbReference type="InterPro" id="IPR051333">
    <property type="entry name" value="CLIP_Serine_Protease"/>
</dbReference>
<keyword evidence="7" id="KW-0325">Glycoprotein</keyword>
<gene>
    <name evidence="10" type="ORF">AaeL_AAEL007109</name>
</gene>
<evidence type="ECO:0000256" key="5">
    <source>
        <dbReference type="ARBA" id="ARBA00022859"/>
    </source>
</evidence>
<dbReference type="OMA" id="MIPLSAN"/>
<dbReference type="GO" id="GO:0045087">
    <property type="term" value="P:innate immune response"/>
    <property type="evidence" value="ECO:0007669"/>
    <property type="project" value="UniProtKB-KW"/>
</dbReference>
<dbReference type="PROSITE" id="PS50240">
    <property type="entry name" value="TRYPSIN_DOM"/>
    <property type="match status" value="2"/>
</dbReference>
<reference evidence="10" key="1">
    <citation type="submission" date="2005-10" db="EMBL/GenBank/DDBJ databases">
        <authorList>
            <person name="Loftus B.J."/>
            <person name="Nene V.M."/>
            <person name="Hannick L.I."/>
            <person name="Bidwell S."/>
            <person name="Haas B."/>
            <person name="Amedeo P."/>
            <person name="Orvis J."/>
            <person name="Wortman J.R."/>
            <person name="White O.R."/>
            <person name="Salzberg S."/>
            <person name="Shumway M."/>
            <person name="Koo H."/>
            <person name="Zhao Y."/>
            <person name="Holmes M."/>
            <person name="Miller J."/>
            <person name="Schatz M."/>
            <person name="Pop M."/>
            <person name="Pai G."/>
            <person name="Utterback T."/>
            <person name="Rogers Y.-H."/>
            <person name="Kravitz S."/>
            <person name="Fraser C.M."/>
        </authorList>
    </citation>
    <scope>NUCLEOTIDE SEQUENCE</scope>
    <source>
        <strain evidence="10">Liverpool</strain>
    </source>
</reference>
<dbReference type="GO" id="GO:0005576">
    <property type="term" value="C:extracellular region"/>
    <property type="evidence" value="ECO:0007669"/>
    <property type="project" value="UniProtKB-SubCell"/>
</dbReference>
<keyword evidence="3" id="KW-0399">Innate immunity</keyword>
<evidence type="ECO:0000256" key="7">
    <source>
        <dbReference type="ARBA" id="ARBA00023180"/>
    </source>
</evidence>
<evidence type="ECO:0000259" key="9">
    <source>
        <dbReference type="PROSITE" id="PS50240"/>
    </source>
</evidence>
<evidence type="ECO:0000256" key="3">
    <source>
        <dbReference type="ARBA" id="ARBA00022588"/>
    </source>
</evidence>
<dbReference type="PANTHER" id="PTHR24260:SF136">
    <property type="entry name" value="GH08193P-RELATED"/>
    <property type="match status" value="1"/>
</dbReference>
<keyword evidence="5" id="KW-0391">Immunity</keyword>
<feature type="domain" description="Peptidase S1" evidence="9">
    <location>
        <begin position="375"/>
        <end position="614"/>
    </location>
</feature>
<dbReference type="PaxDb" id="7159-AAEL007109-PA"/>
<dbReference type="InterPro" id="IPR018114">
    <property type="entry name" value="TRYPSIN_HIS"/>
</dbReference>
<evidence type="ECO:0000256" key="2">
    <source>
        <dbReference type="ARBA" id="ARBA00022525"/>
    </source>
</evidence>